<evidence type="ECO:0000259" key="9">
    <source>
        <dbReference type="PROSITE" id="PS50850"/>
    </source>
</evidence>
<evidence type="ECO:0000256" key="4">
    <source>
        <dbReference type="ARBA" id="ARBA00022475"/>
    </source>
</evidence>
<keyword evidence="3" id="KW-0813">Transport</keyword>
<evidence type="ECO:0000256" key="6">
    <source>
        <dbReference type="ARBA" id="ARBA00022989"/>
    </source>
</evidence>
<evidence type="ECO:0000256" key="2">
    <source>
        <dbReference type="ARBA" id="ARBA00008537"/>
    </source>
</evidence>
<keyword evidence="5 8" id="KW-0812">Transmembrane</keyword>
<reference evidence="10 11" key="1">
    <citation type="submission" date="2019-09" db="EMBL/GenBank/DDBJ databases">
        <title>Serinicoccus pratensis sp. nov., isolated from meadow soil.</title>
        <authorList>
            <person name="Zhang W."/>
        </authorList>
    </citation>
    <scope>NUCLEOTIDE SEQUENCE [LARGE SCALE GENOMIC DNA]</scope>
    <source>
        <strain evidence="10 11">W204</strain>
    </source>
</reference>
<feature type="transmembrane region" description="Helical" evidence="8">
    <location>
        <begin position="354"/>
        <end position="375"/>
    </location>
</feature>
<dbReference type="SUPFAM" id="SSF103473">
    <property type="entry name" value="MFS general substrate transporter"/>
    <property type="match status" value="1"/>
</dbReference>
<feature type="transmembrane region" description="Helical" evidence="8">
    <location>
        <begin position="412"/>
        <end position="437"/>
    </location>
</feature>
<dbReference type="InterPro" id="IPR004638">
    <property type="entry name" value="EmrB-like"/>
</dbReference>
<feature type="transmembrane region" description="Helical" evidence="8">
    <location>
        <begin position="250"/>
        <end position="271"/>
    </location>
</feature>
<proteinExistence type="inferred from homology"/>
<dbReference type="PRINTS" id="PR01036">
    <property type="entry name" value="TCRTETB"/>
</dbReference>
<dbReference type="InterPro" id="IPR036259">
    <property type="entry name" value="MFS_trans_sf"/>
</dbReference>
<dbReference type="InterPro" id="IPR020846">
    <property type="entry name" value="MFS_dom"/>
</dbReference>
<dbReference type="Pfam" id="PF07690">
    <property type="entry name" value="MFS_1"/>
    <property type="match status" value="1"/>
</dbReference>
<feature type="transmembrane region" description="Helical" evidence="8">
    <location>
        <begin position="458"/>
        <end position="480"/>
    </location>
</feature>
<dbReference type="Gene3D" id="1.20.1720.10">
    <property type="entry name" value="Multidrug resistance protein D"/>
    <property type="match status" value="1"/>
</dbReference>
<feature type="transmembrane region" description="Helical" evidence="8">
    <location>
        <begin position="191"/>
        <end position="211"/>
    </location>
</feature>
<dbReference type="NCBIfam" id="TIGR00711">
    <property type="entry name" value="efflux_EmrB"/>
    <property type="match status" value="1"/>
</dbReference>
<dbReference type="AlphaFoldDB" id="A0A5J6V502"/>
<dbReference type="EMBL" id="CP044427">
    <property type="protein sequence ID" value="QFG68855.1"/>
    <property type="molecule type" value="Genomic_DNA"/>
</dbReference>
<dbReference type="KEGG" id="serw:FY030_09220"/>
<feature type="transmembrane region" description="Helical" evidence="8">
    <location>
        <begin position="161"/>
        <end position="179"/>
    </location>
</feature>
<dbReference type="GO" id="GO:0005886">
    <property type="term" value="C:plasma membrane"/>
    <property type="evidence" value="ECO:0007669"/>
    <property type="project" value="UniProtKB-SubCell"/>
</dbReference>
<feature type="domain" description="Major facilitator superfamily (MFS) profile" evidence="9">
    <location>
        <begin position="63"/>
        <end position="519"/>
    </location>
</feature>
<feature type="transmembrane region" description="Helical" evidence="8">
    <location>
        <begin position="321"/>
        <end position="342"/>
    </location>
</feature>
<evidence type="ECO:0000256" key="1">
    <source>
        <dbReference type="ARBA" id="ARBA00004651"/>
    </source>
</evidence>
<dbReference type="PROSITE" id="PS50850">
    <property type="entry name" value="MFS"/>
    <property type="match status" value="1"/>
</dbReference>
<evidence type="ECO:0000256" key="5">
    <source>
        <dbReference type="ARBA" id="ARBA00022692"/>
    </source>
</evidence>
<evidence type="ECO:0000313" key="11">
    <source>
        <dbReference type="Proteomes" id="UP000326546"/>
    </source>
</evidence>
<evidence type="ECO:0000256" key="8">
    <source>
        <dbReference type="SAM" id="Phobius"/>
    </source>
</evidence>
<organism evidence="10 11">
    <name type="scientific">Ornithinimicrobium pratense</name>
    <dbReference type="NCBI Taxonomy" id="2593973"/>
    <lineage>
        <taxon>Bacteria</taxon>
        <taxon>Bacillati</taxon>
        <taxon>Actinomycetota</taxon>
        <taxon>Actinomycetes</taxon>
        <taxon>Micrococcales</taxon>
        <taxon>Ornithinimicrobiaceae</taxon>
        <taxon>Ornithinimicrobium</taxon>
    </lineage>
</organism>
<dbReference type="OrthoDB" id="9812221at2"/>
<feature type="transmembrane region" description="Helical" evidence="8">
    <location>
        <begin position="283"/>
        <end position="301"/>
    </location>
</feature>
<keyword evidence="11" id="KW-1185">Reference proteome</keyword>
<evidence type="ECO:0000256" key="3">
    <source>
        <dbReference type="ARBA" id="ARBA00022448"/>
    </source>
</evidence>
<accession>A0A5J6V502</accession>
<dbReference type="PANTHER" id="PTHR42718:SF9">
    <property type="entry name" value="MAJOR FACILITATOR SUPERFAMILY MULTIDRUG TRANSPORTER MFSC"/>
    <property type="match status" value="1"/>
</dbReference>
<dbReference type="PANTHER" id="PTHR42718">
    <property type="entry name" value="MAJOR FACILITATOR SUPERFAMILY MULTIDRUG TRANSPORTER MFSC"/>
    <property type="match status" value="1"/>
</dbReference>
<keyword evidence="6 8" id="KW-1133">Transmembrane helix</keyword>
<evidence type="ECO:0000256" key="7">
    <source>
        <dbReference type="ARBA" id="ARBA00023136"/>
    </source>
</evidence>
<evidence type="ECO:0000313" key="10">
    <source>
        <dbReference type="EMBL" id="QFG68855.1"/>
    </source>
</evidence>
<dbReference type="GO" id="GO:0022857">
    <property type="term" value="F:transmembrane transporter activity"/>
    <property type="evidence" value="ECO:0007669"/>
    <property type="project" value="InterPro"/>
</dbReference>
<keyword evidence="7 8" id="KW-0472">Membrane</keyword>
<feature type="transmembrane region" description="Helical" evidence="8">
    <location>
        <begin position="62"/>
        <end position="81"/>
    </location>
</feature>
<sequence>MPGKGLPWYGCGRHRLSVPPRPPYFAPPTPDSREIVLTAAADAAQSAAGTLEAALDEARVRLVLRVLTAAAFVVILNETLMVNALPRLMEVFQIDASAGQWLTTGFLLTMAVVIPMTGWLLQRVSIQTAYALAMGTFIIGTTLCLLAPTFSILLLGRVVQAGGTAVMMPLLMTTIMSLVPPQRRGRVMGNLTLAMSVAPALGPTVSGVIMQLGSWRWLFGLVLPIAILMTLAGVRLLRGSEPGSPTRLDLLSVLLTALGFGGVVYGLSAIGKAAGGGGAIDPLWALVVGGLALALFVWRQVALQRRDEPFLDLRTLTVSRYVVALGVLCLAFMGMLGAMLLLPIAMQDVRGMSVLQSGLMLMPGAVVMGLLGPVVGRLYDRVGPRPLVVPGSLVLVAAMGGLALSVQSSPWWVVLALHVVMSISLAFLFTPVFTSGLGSLPRRLASHGSALLGASQQVAGAAGAAIGVAIMQLSSVALAADGAAPDDALGGGIRTALLAAAGLAGVVVVLTLFVRRPLDDSQDSRGSVAAH</sequence>
<feature type="transmembrane region" description="Helical" evidence="8">
    <location>
        <begin position="492"/>
        <end position="514"/>
    </location>
</feature>
<dbReference type="InterPro" id="IPR011701">
    <property type="entry name" value="MFS"/>
</dbReference>
<name>A0A5J6V502_9MICO</name>
<feature type="transmembrane region" description="Helical" evidence="8">
    <location>
        <begin position="101"/>
        <end position="121"/>
    </location>
</feature>
<gene>
    <name evidence="10" type="ORF">FY030_09220</name>
</gene>
<comment type="similarity">
    <text evidence="2">Belongs to the major facilitator superfamily. EmrB family.</text>
</comment>
<feature type="transmembrane region" description="Helical" evidence="8">
    <location>
        <begin position="387"/>
        <end position="406"/>
    </location>
</feature>
<feature type="transmembrane region" description="Helical" evidence="8">
    <location>
        <begin position="128"/>
        <end position="155"/>
    </location>
</feature>
<dbReference type="Proteomes" id="UP000326546">
    <property type="component" value="Chromosome"/>
</dbReference>
<keyword evidence="4" id="KW-1003">Cell membrane</keyword>
<dbReference type="Gene3D" id="1.20.1250.20">
    <property type="entry name" value="MFS general substrate transporter like domains"/>
    <property type="match status" value="1"/>
</dbReference>
<comment type="subcellular location">
    <subcellularLocation>
        <location evidence="1">Cell membrane</location>
        <topology evidence="1">Multi-pass membrane protein</topology>
    </subcellularLocation>
</comment>
<feature type="transmembrane region" description="Helical" evidence="8">
    <location>
        <begin position="217"/>
        <end position="238"/>
    </location>
</feature>
<protein>
    <submittedName>
        <fullName evidence="10">Multidrug efflux MFS transporter</fullName>
    </submittedName>
</protein>